<evidence type="ECO:0000259" key="5">
    <source>
        <dbReference type="Pfam" id="PF01593"/>
    </source>
</evidence>
<dbReference type="Gene3D" id="1.10.405.10">
    <property type="entry name" value="Guanine Nucleotide Dissociation Inhibitor, domain 1"/>
    <property type="match status" value="1"/>
</dbReference>
<feature type="non-terminal residue" evidence="6">
    <location>
        <position position="1"/>
    </location>
</feature>
<dbReference type="Proteomes" id="UP001444071">
    <property type="component" value="Unassembled WGS sequence"/>
</dbReference>
<dbReference type="EMBL" id="JAHRIM010016187">
    <property type="protein sequence ID" value="MEQ2261913.1"/>
    <property type="molecule type" value="Genomic_DNA"/>
</dbReference>
<keyword evidence="7" id="KW-1185">Reference proteome</keyword>
<accession>A0ABV0VZX1</accession>
<dbReference type="PANTHER" id="PTHR10742:SF342">
    <property type="entry name" value="AMINE OXIDASE"/>
    <property type="match status" value="1"/>
</dbReference>
<evidence type="ECO:0000256" key="3">
    <source>
        <dbReference type="ARBA" id="ARBA00022827"/>
    </source>
</evidence>
<evidence type="ECO:0000256" key="2">
    <source>
        <dbReference type="ARBA" id="ARBA00022630"/>
    </source>
</evidence>
<dbReference type="SUPFAM" id="SSF51905">
    <property type="entry name" value="FAD/NAD(P)-binding domain"/>
    <property type="match status" value="1"/>
</dbReference>
<dbReference type="PANTHER" id="PTHR10742">
    <property type="entry name" value="FLAVIN MONOAMINE OXIDASE"/>
    <property type="match status" value="1"/>
</dbReference>
<feature type="chain" id="PRO_5047378792" description="Amine oxidase domain-containing protein" evidence="4">
    <location>
        <begin position="17"/>
        <end position="266"/>
    </location>
</feature>
<dbReference type="InterPro" id="IPR002937">
    <property type="entry name" value="Amino_oxidase"/>
</dbReference>
<dbReference type="InterPro" id="IPR036188">
    <property type="entry name" value="FAD/NAD-bd_sf"/>
</dbReference>
<dbReference type="InterPro" id="IPR050281">
    <property type="entry name" value="Flavin_monoamine_oxidase"/>
</dbReference>
<keyword evidence="2" id="KW-0285">Flavoprotein</keyword>
<keyword evidence="4" id="KW-0732">Signal</keyword>
<comment type="caution">
    <text evidence="6">The sequence shown here is derived from an EMBL/GenBank/DDBJ whole genome shotgun (WGS) entry which is preliminary data.</text>
</comment>
<evidence type="ECO:0000313" key="6">
    <source>
        <dbReference type="EMBL" id="MEQ2261913.1"/>
    </source>
</evidence>
<dbReference type="Gene3D" id="3.50.50.60">
    <property type="entry name" value="FAD/NAD(P)-binding domain"/>
    <property type="match status" value="1"/>
</dbReference>
<dbReference type="Gene3D" id="3.90.660.10">
    <property type="match status" value="1"/>
</dbReference>
<keyword evidence="3" id="KW-0274">FAD</keyword>
<dbReference type="Pfam" id="PF01593">
    <property type="entry name" value="Amino_oxidase"/>
    <property type="match status" value="1"/>
</dbReference>
<reference evidence="6 7" key="1">
    <citation type="submission" date="2021-06" db="EMBL/GenBank/DDBJ databases">
        <authorList>
            <person name="Palmer J.M."/>
        </authorList>
    </citation>
    <scope>NUCLEOTIDE SEQUENCE [LARGE SCALE GENOMIC DNA]</scope>
    <source>
        <strain evidence="6 7">XR_2019</strain>
        <tissue evidence="6">Muscle</tissue>
    </source>
</reference>
<gene>
    <name evidence="6" type="ORF">XENORESO_019135</name>
</gene>
<protein>
    <recommendedName>
        <fullName evidence="5">Amine oxidase domain-containing protein</fullName>
    </recommendedName>
</protein>
<evidence type="ECO:0000256" key="4">
    <source>
        <dbReference type="SAM" id="SignalP"/>
    </source>
</evidence>
<evidence type="ECO:0000313" key="7">
    <source>
        <dbReference type="Proteomes" id="UP001444071"/>
    </source>
</evidence>
<feature type="signal peptide" evidence="4">
    <location>
        <begin position="1"/>
        <end position="16"/>
    </location>
</feature>
<feature type="domain" description="Amine oxidase" evidence="5">
    <location>
        <begin position="62"/>
        <end position="176"/>
    </location>
</feature>
<sequence>IFGLFLLLLTVQQSHSSSFVSLKKTLEECLNDTDYNELMEIAENGLPKITTPYRVVIVGAGMAGLTAAKLLQEVGHEVTILEASERVGRVLTHRNETEGWYVEFGAMRIPSFHLILHAFIQQLNISLNHFNMTDNNTYYLVNGKKHKTSEVTKDPSILDYHLPSNERNKSAHDLLQEALQEYKIKLQDMGVMQHCEVLSLLCEGKFQFVASRIRWWHIIDSHCYGKICIYKREIDDFQSHQLHYSLDKGEHFYSTRHVFISPAKPF</sequence>
<name>A0ABV0VZX1_9TELE</name>
<comment type="cofactor">
    <cofactor evidence="1">
        <name>FAD</name>
        <dbReference type="ChEBI" id="CHEBI:57692"/>
    </cofactor>
</comment>
<evidence type="ECO:0000256" key="1">
    <source>
        <dbReference type="ARBA" id="ARBA00001974"/>
    </source>
</evidence>
<organism evidence="6 7">
    <name type="scientific">Xenotaenia resolanae</name>
    <dbReference type="NCBI Taxonomy" id="208358"/>
    <lineage>
        <taxon>Eukaryota</taxon>
        <taxon>Metazoa</taxon>
        <taxon>Chordata</taxon>
        <taxon>Craniata</taxon>
        <taxon>Vertebrata</taxon>
        <taxon>Euteleostomi</taxon>
        <taxon>Actinopterygii</taxon>
        <taxon>Neopterygii</taxon>
        <taxon>Teleostei</taxon>
        <taxon>Neoteleostei</taxon>
        <taxon>Acanthomorphata</taxon>
        <taxon>Ovalentaria</taxon>
        <taxon>Atherinomorphae</taxon>
        <taxon>Cyprinodontiformes</taxon>
        <taxon>Goodeidae</taxon>
        <taxon>Xenotaenia</taxon>
    </lineage>
</organism>
<proteinExistence type="predicted"/>